<dbReference type="PANTHER" id="PTHR10806">
    <property type="entry name" value="SIGNAL PEPTIDASE COMPLEX CATALYTIC SUBUNIT SEC11"/>
    <property type="match status" value="1"/>
</dbReference>
<gene>
    <name evidence="7" type="ORF">H8S20_15625</name>
</gene>
<dbReference type="EC" id="3.4.21.89" evidence="5"/>
<keyword evidence="4 6" id="KW-0472">Membrane</keyword>
<evidence type="ECO:0000256" key="1">
    <source>
        <dbReference type="ARBA" id="ARBA00004370"/>
    </source>
</evidence>
<evidence type="ECO:0000256" key="3">
    <source>
        <dbReference type="ARBA" id="ARBA00022989"/>
    </source>
</evidence>
<comment type="subcellular location">
    <subcellularLocation>
        <location evidence="1">Membrane</location>
    </subcellularLocation>
</comment>
<dbReference type="SUPFAM" id="SSF51306">
    <property type="entry name" value="LexA/Signal peptidase"/>
    <property type="match status" value="1"/>
</dbReference>
<evidence type="ECO:0000313" key="7">
    <source>
        <dbReference type="EMBL" id="MBC5630291.1"/>
    </source>
</evidence>
<name>A0ABR7DFY8_9CLOT</name>
<evidence type="ECO:0000256" key="4">
    <source>
        <dbReference type="ARBA" id="ARBA00023136"/>
    </source>
</evidence>
<keyword evidence="3 6" id="KW-1133">Transmembrane helix</keyword>
<evidence type="ECO:0000256" key="6">
    <source>
        <dbReference type="SAM" id="Phobius"/>
    </source>
</evidence>
<proteinExistence type="predicted"/>
<protein>
    <recommendedName>
        <fullName evidence="5">Signal peptidase I</fullName>
        <ecNumber evidence="5">3.4.21.89</ecNumber>
    </recommendedName>
</protein>
<keyword evidence="7" id="KW-0378">Hydrolase</keyword>
<accession>A0ABR7DFY8</accession>
<dbReference type="InterPro" id="IPR036286">
    <property type="entry name" value="LexA/Signal_pep-like_sf"/>
</dbReference>
<feature type="transmembrane region" description="Helical" evidence="6">
    <location>
        <begin position="34"/>
        <end position="51"/>
    </location>
</feature>
<keyword evidence="2 6" id="KW-0812">Transmembrane</keyword>
<dbReference type="InterPro" id="IPR001733">
    <property type="entry name" value="Peptidase_S26B"/>
</dbReference>
<feature type="transmembrane region" description="Helical" evidence="6">
    <location>
        <begin position="170"/>
        <end position="190"/>
    </location>
</feature>
<dbReference type="Gene3D" id="2.10.109.10">
    <property type="entry name" value="Umud Fragment, subunit A"/>
    <property type="match status" value="1"/>
</dbReference>
<evidence type="ECO:0000313" key="8">
    <source>
        <dbReference type="Proteomes" id="UP000596929"/>
    </source>
</evidence>
<evidence type="ECO:0000256" key="2">
    <source>
        <dbReference type="ARBA" id="ARBA00022692"/>
    </source>
</evidence>
<dbReference type="GO" id="GO:0009003">
    <property type="term" value="F:signal peptidase activity"/>
    <property type="evidence" value="ECO:0007669"/>
    <property type="project" value="UniProtKB-EC"/>
</dbReference>
<comment type="caution">
    <text evidence="7">The sequence shown here is derived from an EMBL/GenBank/DDBJ whole genome shotgun (WGS) entry which is preliminary data.</text>
</comment>
<dbReference type="PRINTS" id="PR00728">
    <property type="entry name" value="SIGNALPTASE"/>
</dbReference>
<dbReference type="PANTHER" id="PTHR10806:SF6">
    <property type="entry name" value="SIGNAL PEPTIDASE COMPLEX CATALYTIC SUBUNIT SEC11"/>
    <property type="match status" value="1"/>
</dbReference>
<keyword evidence="8" id="KW-1185">Reference proteome</keyword>
<dbReference type="EMBL" id="JACOOO010000037">
    <property type="protein sequence ID" value="MBC5630291.1"/>
    <property type="molecule type" value="Genomic_DNA"/>
</dbReference>
<reference evidence="7 8" key="1">
    <citation type="submission" date="2020-08" db="EMBL/GenBank/DDBJ databases">
        <title>Genome public.</title>
        <authorList>
            <person name="Liu C."/>
            <person name="Sun Q."/>
        </authorList>
    </citation>
    <scope>NUCLEOTIDE SEQUENCE [LARGE SCALE GENOMIC DNA]</scope>
    <source>
        <strain evidence="7 8">NSJ-6</strain>
    </source>
</reference>
<evidence type="ECO:0000256" key="5">
    <source>
        <dbReference type="NCBIfam" id="TIGR02228"/>
    </source>
</evidence>
<dbReference type="RefSeq" id="WP_186860670.1">
    <property type="nucleotide sequence ID" value="NZ_JACOOO010000037.1"/>
</dbReference>
<dbReference type="InterPro" id="IPR019533">
    <property type="entry name" value="Peptidase_S26"/>
</dbReference>
<dbReference type="NCBIfam" id="TIGR02228">
    <property type="entry name" value="sigpep_I_arch"/>
    <property type="match status" value="1"/>
</dbReference>
<sequence>MVNRSVSLRLESRRPNKNYINWEVRIVSRLNKKIGNIIWIFVLVCAISYLISSYRVYEGKEIIPNILGLYGFTVSTGSMEPAIKTGDYLISRKVKSDDIKVGDIITFIDENTIITHRVSEIINQNEETMFITKGDGNNVEDDTTVMSENIVSKYVFKVPMLGYILDYFKYMNPISKVGILVSICLFYLFIDRIEKNNIKEEEKNEEI</sequence>
<dbReference type="Proteomes" id="UP000596929">
    <property type="component" value="Unassembled WGS sequence"/>
</dbReference>
<dbReference type="CDD" id="cd06530">
    <property type="entry name" value="S26_SPase_I"/>
    <property type="match status" value="1"/>
</dbReference>
<organism evidence="7 8">
    <name type="scientific">Clostridium hominis</name>
    <dbReference type="NCBI Taxonomy" id="2763036"/>
    <lineage>
        <taxon>Bacteria</taxon>
        <taxon>Bacillati</taxon>
        <taxon>Bacillota</taxon>
        <taxon>Clostridia</taxon>
        <taxon>Eubacteriales</taxon>
        <taxon>Clostridiaceae</taxon>
        <taxon>Clostridium</taxon>
    </lineage>
</organism>